<dbReference type="PANTHER" id="PTHR31431">
    <property type="entry name" value="NUCLEOPORIN NUP188 HOMOLOG"/>
    <property type="match status" value="1"/>
</dbReference>
<evidence type="ECO:0000313" key="2">
    <source>
        <dbReference type="Proteomes" id="UP000734854"/>
    </source>
</evidence>
<protein>
    <submittedName>
        <fullName evidence="1">Uncharacterized protein</fullName>
    </submittedName>
</protein>
<dbReference type="Proteomes" id="UP000734854">
    <property type="component" value="Unassembled WGS sequence"/>
</dbReference>
<reference evidence="1 2" key="1">
    <citation type="submission" date="2020-08" db="EMBL/GenBank/DDBJ databases">
        <title>Plant Genome Project.</title>
        <authorList>
            <person name="Zhang R.-G."/>
        </authorList>
    </citation>
    <scope>NUCLEOTIDE SEQUENCE [LARGE SCALE GENOMIC DNA]</scope>
    <source>
        <tissue evidence="1">Rhizome</tissue>
    </source>
</reference>
<organism evidence="1 2">
    <name type="scientific">Zingiber officinale</name>
    <name type="common">Ginger</name>
    <name type="synonym">Amomum zingiber</name>
    <dbReference type="NCBI Taxonomy" id="94328"/>
    <lineage>
        <taxon>Eukaryota</taxon>
        <taxon>Viridiplantae</taxon>
        <taxon>Streptophyta</taxon>
        <taxon>Embryophyta</taxon>
        <taxon>Tracheophyta</taxon>
        <taxon>Spermatophyta</taxon>
        <taxon>Magnoliopsida</taxon>
        <taxon>Liliopsida</taxon>
        <taxon>Zingiberales</taxon>
        <taxon>Zingiberaceae</taxon>
        <taxon>Zingiber</taxon>
    </lineage>
</organism>
<dbReference type="AlphaFoldDB" id="A0A8J5FEM4"/>
<comment type="caution">
    <text evidence="1">The sequence shown here is derived from an EMBL/GenBank/DDBJ whole genome shotgun (WGS) entry which is preliminary data.</text>
</comment>
<dbReference type="EMBL" id="JACMSC010000016">
    <property type="protein sequence ID" value="KAG6481614.1"/>
    <property type="molecule type" value="Genomic_DNA"/>
</dbReference>
<dbReference type="InterPro" id="IPR044840">
    <property type="entry name" value="Nup188"/>
</dbReference>
<evidence type="ECO:0000313" key="1">
    <source>
        <dbReference type="EMBL" id="KAG6481614.1"/>
    </source>
</evidence>
<proteinExistence type="predicted"/>
<dbReference type="GO" id="GO:0044611">
    <property type="term" value="C:nuclear pore inner ring"/>
    <property type="evidence" value="ECO:0007669"/>
    <property type="project" value="TreeGrafter"/>
</dbReference>
<dbReference type="GO" id="GO:0017056">
    <property type="term" value="F:structural constituent of nuclear pore"/>
    <property type="evidence" value="ECO:0007669"/>
    <property type="project" value="InterPro"/>
</dbReference>
<dbReference type="GO" id="GO:0006405">
    <property type="term" value="P:RNA export from nucleus"/>
    <property type="evidence" value="ECO:0007669"/>
    <property type="project" value="TreeGrafter"/>
</dbReference>
<dbReference type="GO" id="GO:0006606">
    <property type="term" value="P:protein import into nucleus"/>
    <property type="evidence" value="ECO:0007669"/>
    <property type="project" value="TreeGrafter"/>
</dbReference>
<accession>A0A8J5FEM4</accession>
<dbReference type="PANTHER" id="PTHR31431:SF1">
    <property type="entry name" value="NUCLEOPORIN NUP188"/>
    <property type="match status" value="1"/>
</dbReference>
<gene>
    <name evidence="1" type="ORF">ZIOFF_058218</name>
</gene>
<name>A0A8J5FEM4_ZINOF</name>
<sequence>MACLAVGFLNRFNYLDKMSGITTLIEFPSGYVGKNIFDIVETHHPIVIPGVEGLMIPSGTCGHILKVVTPNIGLIRWEARILLLLLRMLQDIHSVNTDDILHTLTLLYKMVSFNKGVAFALMSTDKFLPARPSRINMQLDIDMRVDVVKIICTLILKSIQDIRNAQMLSISLDILSEMLKW</sequence>
<keyword evidence="2" id="KW-1185">Reference proteome</keyword>